<dbReference type="PANTHER" id="PTHR12296:SF21">
    <property type="entry name" value="DENN DOMAIN-CONTAINING PROTEIN 3"/>
    <property type="match status" value="1"/>
</dbReference>
<keyword evidence="3" id="KW-1185">Reference proteome</keyword>
<name>A0A852INW1_9PICI</name>
<dbReference type="InterPro" id="IPR051696">
    <property type="entry name" value="DENN_Domain_GEFs"/>
</dbReference>
<feature type="non-terminal residue" evidence="2">
    <location>
        <position position="1"/>
    </location>
</feature>
<dbReference type="Pfam" id="PF25570">
    <property type="entry name" value="TPR_DENND3"/>
    <property type="match status" value="1"/>
</dbReference>
<dbReference type="GO" id="GO:0032483">
    <property type="term" value="P:regulation of Rab protein signal transduction"/>
    <property type="evidence" value="ECO:0007669"/>
    <property type="project" value="TreeGrafter"/>
</dbReference>
<dbReference type="InterPro" id="IPR037516">
    <property type="entry name" value="Tripartite_DENN"/>
</dbReference>
<dbReference type="Proteomes" id="UP000627253">
    <property type="component" value="Unassembled WGS sequence"/>
</dbReference>
<dbReference type="AlphaFoldDB" id="A0A852INW1"/>
<gene>
    <name evidence="2" type="primary">Dennd3</name>
    <name evidence="2" type="ORF">TRILEU_R08329</name>
</gene>
<dbReference type="GO" id="GO:0005085">
    <property type="term" value="F:guanyl-nucleotide exchange factor activity"/>
    <property type="evidence" value="ECO:0007669"/>
    <property type="project" value="UniProtKB-ARBA"/>
</dbReference>
<evidence type="ECO:0000259" key="1">
    <source>
        <dbReference type="PROSITE" id="PS50211"/>
    </source>
</evidence>
<feature type="non-terminal residue" evidence="2">
    <location>
        <position position="577"/>
    </location>
</feature>
<dbReference type="PANTHER" id="PTHR12296">
    <property type="entry name" value="DENN DOMAIN-CONTAINING PROTEIN 4"/>
    <property type="match status" value="1"/>
</dbReference>
<organism evidence="2 3">
    <name type="scientific">Tricholaema leucomelas</name>
    <name type="common">pied barbet</name>
    <dbReference type="NCBI Taxonomy" id="240729"/>
    <lineage>
        <taxon>Eukaryota</taxon>
        <taxon>Metazoa</taxon>
        <taxon>Chordata</taxon>
        <taxon>Craniata</taxon>
        <taxon>Vertebrata</taxon>
        <taxon>Euteleostomi</taxon>
        <taxon>Archelosauria</taxon>
        <taxon>Archosauria</taxon>
        <taxon>Dinosauria</taxon>
        <taxon>Saurischia</taxon>
        <taxon>Theropoda</taxon>
        <taxon>Coelurosauria</taxon>
        <taxon>Aves</taxon>
        <taxon>Neognathae</taxon>
        <taxon>Neoaves</taxon>
        <taxon>Telluraves</taxon>
        <taxon>Coraciimorphae</taxon>
        <taxon>Piciformes</taxon>
        <taxon>Lybiidae</taxon>
        <taxon>Tricholaema lacrymosa</taxon>
    </lineage>
</organism>
<feature type="domain" description="UDENN" evidence="1">
    <location>
        <begin position="1"/>
        <end position="54"/>
    </location>
</feature>
<dbReference type="EMBL" id="WAAF01011595">
    <property type="protein sequence ID" value="NXX45316.1"/>
    <property type="molecule type" value="Genomic_DNA"/>
</dbReference>
<evidence type="ECO:0000313" key="3">
    <source>
        <dbReference type="Proteomes" id="UP000627253"/>
    </source>
</evidence>
<evidence type="ECO:0000313" key="2">
    <source>
        <dbReference type="EMBL" id="NXX45316.1"/>
    </source>
</evidence>
<proteinExistence type="predicted"/>
<dbReference type="InterPro" id="IPR057977">
    <property type="entry name" value="TPR_DENND3"/>
</dbReference>
<reference evidence="2" key="1">
    <citation type="submission" date="2020-02" db="EMBL/GenBank/DDBJ databases">
        <title>Bird 10,000 Genomes (B10K) Project - Family phase.</title>
        <authorList>
            <person name="Zhang G."/>
        </authorList>
    </citation>
    <scope>NUCLEOTIDE SEQUENCE</scope>
    <source>
        <strain evidence="2">B10K-DU-002-37</strain>
        <tissue evidence="2">Muscle</tissue>
    </source>
</reference>
<accession>A0A852INW1</accession>
<protein>
    <submittedName>
        <fullName evidence="2">DEND3 protein</fullName>
    </submittedName>
</protein>
<dbReference type="GO" id="GO:0031410">
    <property type="term" value="C:cytoplasmic vesicle"/>
    <property type="evidence" value="ECO:0007669"/>
    <property type="project" value="TreeGrafter"/>
</dbReference>
<comment type="caution">
    <text evidence="2">The sequence shown here is derived from an EMBL/GenBank/DDBJ whole genome shotgun (WGS) entry which is preliminary data.</text>
</comment>
<sequence length="577" mass="66895">REVKDHLNYEHRVFNSEEFLKTRAIGDQPFYKKVLETYMFHSFLKARLNRKMDAFARLELSTQPEEDRLNLMFHTPRRLTMEKMASKRFNHQYVNRRMVISMPNLQDIKLPEGPTRNSSLRRIETGLGKGGWSVKMPSKSISTFKIPEIHFPLMFQCVHSYYTDFFNHLSKAINTLPPDNSALLARYFYLRGLISLMQGKLLNALSDFQNLDKTDLRIFPTDLVRKIVETMPPSERLQADRKPELKKLISRVMEKQREVLKIDDHVKNFELPKTHMQLDDFVKRIQESGIVRDTDTIHRLFDALTVGHQKQIDPETFRDFYNYWKETEAEAQEVNLPPTVIEHLDKNECVYKLSCSVKTNYGVGKIALTQKRLFLLTEGGRPGYVQIAAFRDIEDVKSTTVAFLLLRIPTLRIKTLSKKEVFEANLKTECDLWYLIVKEMWAGKKMADDHKDPQYIQQALTNVLLMDAVVGALQSSKAIYAASKLSYFDRMKNEVPMMIPKTTSETLKHKINPSAGETFPQAIDVLLYTPGHLDPSERPGNAHPKLWCALNEGKVVVFDASTWSIQQHCFKMGRSKL</sequence>
<dbReference type="PROSITE" id="PS50211">
    <property type="entry name" value="DENN"/>
    <property type="match status" value="1"/>
</dbReference>
<dbReference type="OrthoDB" id="6019893at2759"/>